<name>A0A518GYS5_9BACT</name>
<evidence type="ECO:0000256" key="1">
    <source>
        <dbReference type="SAM" id="MobiDB-lite"/>
    </source>
</evidence>
<protein>
    <submittedName>
        <fullName evidence="3">PEP-CTERM motif protein</fullName>
    </submittedName>
</protein>
<evidence type="ECO:0000313" key="3">
    <source>
        <dbReference type="EMBL" id="QDV33756.1"/>
    </source>
</evidence>
<dbReference type="PROSITE" id="PS51257">
    <property type="entry name" value="PROKAR_LIPOPROTEIN"/>
    <property type="match status" value="1"/>
</dbReference>
<evidence type="ECO:0000313" key="4">
    <source>
        <dbReference type="Proteomes" id="UP000317835"/>
    </source>
</evidence>
<feature type="domain" description="Ice-binding protein C-terminal" evidence="2">
    <location>
        <begin position="253"/>
        <end position="278"/>
    </location>
</feature>
<dbReference type="NCBIfam" id="TIGR02595">
    <property type="entry name" value="PEP_CTERM"/>
    <property type="match status" value="1"/>
</dbReference>
<gene>
    <name evidence="3" type="ORF">ElP_16350</name>
</gene>
<dbReference type="Pfam" id="PF07589">
    <property type="entry name" value="PEP-CTERM"/>
    <property type="match status" value="1"/>
</dbReference>
<dbReference type="EMBL" id="CP036426">
    <property type="protein sequence ID" value="QDV33756.1"/>
    <property type="molecule type" value="Genomic_DNA"/>
</dbReference>
<dbReference type="KEGG" id="tpla:ElP_16350"/>
<dbReference type="OrthoDB" id="504400at2"/>
<feature type="region of interest" description="Disordered" evidence="1">
    <location>
        <begin position="279"/>
        <end position="305"/>
    </location>
</feature>
<sequence>MNAIMGRRGLRRGAWGRTRWLVVTLAALACQALVTEARAEVLPPGALIDGRSQLDWAEQWWVQLFGIPAAVNPILDTTGEQAFRGDAGPVFFLYGAFTSDPITRTIDVQAGKTLFVPLLNSYFDNVAPFGDPQSNFTPEEMLALISPDLESGVVSLFATIEGVDVLNLVDHRQTTDPSNPISYTLPSPENLQADFGLDPTNGTGIYPATISPAVQDGYYLALKPFEVGTTHVLNFGGTTASGSSIDITYVLTTVPEPSSIVMLSIGALALAGVGWRRRGGTGDGKVPGRRPGPLNLIVGRRSAHR</sequence>
<organism evidence="3 4">
    <name type="scientific">Tautonia plasticadhaerens</name>
    <dbReference type="NCBI Taxonomy" id="2527974"/>
    <lineage>
        <taxon>Bacteria</taxon>
        <taxon>Pseudomonadati</taxon>
        <taxon>Planctomycetota</taxon>
        <taxon>Planctomycetia</taxon>
        <taxon>Isosphaerales</taxon>
        <taxon>Isosphaeraceae</taxon>
        <taxon>Tautonia</taxon>
    </lineage>
</organism>
<reference evidence="3 4" key="1">
    <citation type="submission" date="2019-02" db="EMBL/GenBank/DDBJ databases">
        <title>Deep-cultivation of Planctomycetes and their phenomic and genomic characterization uncovers novel biology.</title>
        <authorList>
            <person name="Wiegand S."/>
            <person name="Jogler M."/>
            <person name="Boedeker C."/>
            <person name="Pinto D."/>
            <person name="Vollmers J."/>
            <person name="Rivas-Marin E."/>
            <person name="Kohn T."/>
            <person name="Peeters S.H."/>
            <person name="Heuer A."/>
            <person name="Rast P."/>
            <person name="Oberbeckmann S."/>
            <person name="Bunk B."/>
            <person name="Jeske O."/>
            <person name="Meyerdierks A."/>
            <person name="Storesund J.E."/>
            <person name="Kallscheuer N."/>
            <person name="Luecker S."/>
            <person name="Lage O.M."/>
            <person name="Pohl T."/>
            <person name="Merkel B.J."/>
            <person name="Hornburger P."/>
            <person name="Mueller R.-W."/>
            <person name="Bruemmer F."/>
            <person name="Labrenz M."/>
            <person name="Spormann A.M."/>
            <person name="Op den Camp H."/>
            <person name="Overmann J."/>
            <person name="Amann R."/>
            <person name="Jetten M.S.M."/>
            <person name="Mascher T."/>
            <person name="Medema M.H."/>
            <person name="Devos D.P."/>
            <person name="Kaster A.-K."/>
            <person name="Ovreas L."/>
            <person name="Rohde M."/>
            <person name="Galperin M.Y."/>
            <person name="Jogler C."/>
        </authorList>
    </citation>
    <scope>NUCLEOTIDE SEQUENCE [LARGE SCALE GENOMIC DNA]</scope>
    <source>
        <strain evidence="3 4">ElP</strain>
    </source>
</reference>
<dbReference type="AlphaFoldDB" id="A0A518GYS5"/>
<dbReference type="InterPro" id="IPR013424">
    <property type="entry name" value="Ice-binding_C"/>
</dbReference>
<dbReference type="Proteomes" id="UP000317835">
    <property type="component" value="Chromosome"/>
</dbReference>
<dbReference type="RefSeq" id="WP_145268123.1">
    <property type="nucleotide sequence ID" value="NZ_CP036426.1"/>
</dbReference>
<keyword evidence="4" id="KW-1185">Reference proteome</keyword>
<accession>A0A518GYS5</accession>
<evidence type="ECO:0000259" key="2">
    <source>
        <dbReference type="Pfam" id="PF07589"/>
    </source>
</evidence>
<proteinExistence type="predicted"/>